<evidence type="ECO:0000313" key="1">
    <source>
        <dbReference type="EMBL" id="MBK1869188.1"/>
    </source>
</evidence>
<gene>
    <name evidence="1" type="ORF">JHL16_22705</name>
</gene>
<dbReference type="Proteomes" id="UP000616151">
    <property type="component" value="Unassembled WGS sequence"/>
</dbReference>
<name>A0ACC5R953_9HYPH</name>
<reference evidence="1" key="1">
    <citation type="submission" date="2021-01" db="EMBL/GenBank/DDBJ databases">
        <authorList>
            <person name="Sun Q."/>
        </authorList>
    </citation>
    <scope>NUCLEOTIDE SEQUENCE</scope>
    <source>
        <strain evidence="1">YIM B02566</strain>
    </source>
</reference>
<evidence type="ECO:0000313" key="2">
    <source>
        <dbReference type="Proteomes" id="UP000616151"/>
    </source>
</evidence>
<dbReference type="EMBL" id="JAENHL010000007">
    <property type="protein sequence ID" value="MBK1869188.1"/>
    <property type="molecule type" value="Genomic_DNA"/>
</dbReference>
<comment type="caution">
    <text evidence="1">The sequence shown here is derived from an EMBL/GenBank/DDBJ whole genome shotgun (WGS) entry which is preliminary data.</text>
</comment>
<proteinExistence type="predicted"/>
<protein>
    <submittedName>
        <fullName evidence="1">Uncharacterized protein</fullName>
    </submittedName>
</protein>
<keyword evidence="2" id="KW-1185">Reference proteome</keyword>
<sequence>MGIRHLLVGAMVGSFVFAIAPVAPQQAEAAQTTVKKKTKKPASQNQKKQQHPHGQKKYPWGEPNAGWDDRCIFYFDTYDGWIPPMCRPYGRRF</sequence>
<organism evidence="1 2">
    <name type="scientific">Taklimakanibacter albus</name>
    <dbReference type="NCBI Taxonomy" id="2800327"/>
    <lineage>
        <taxon>Bacteria</taxon>
        <taxon>Pseudomonadati</taxon>
        <taxon>Pseudomonadota</taxon>
        <taxon>Alphaproteobacteria</taxon>
        <taxon>Hyphomicrobiales</taxon>
        <taxon>Aestuariivirgaceae</taxon>
        <taxon>Taklimakanibacter</taxon>
    </lineage>
</organism>
<accession>A0ACC5R953</accession>